<dbReference type="PANTHER" id="PTHR43133">
    <property type="entry name" value="RNA POLYMERASE ECF-TYPE SIGMA FACTO"/>
    <property type="match status" value="1"/>
</dbReference>
<keyword evidence="4" id="KW-0804">Transcription</keyword>
<gene>
    <name evidence="7" type="ORF">H6A34_08085</name>
</gene>
<reference evidence="7" key="2">
    <citation type="journal article" date="2021" name="Sci. Rep.">
        <title>The distribution of antibiotic resistance genes in chicken gut microbiota commensals.</title>
        <authorList>
            <person name="Juricova H."/>
            <person name="Matiasovicova J."/>
            <person name="Kubasova T."/>
            <person name="Cejkova D."/>
            <person name="Rychlik I."/>
        </authorList>
    </citation>
    <scope>NUCLEOTIDE SEQUENCE</scope>
    <source>
        <strain evidence="7">An824</strain>
    </source>
</reference>
<evidence type="ECO:0000313" key="7">
    <source>
        <dbReference type="EMBL" id="MBM6673832.1"/>
    </source>
</evidence>
<dbReference type="SUPFAM" id="SSF88659">
    <property type="entry name" value="Sigma3 and sigma4 domains of RNA polymerase sigma factors"/>
    <property type="match status" value="1"/>
</dbReference>
<organism evidence="7 8">
    <name type="scientific">Marseilla massiliensis</name>
    <dbReference type="NCBI Taxonomy" id="1841864"/>
    <lineage>
        <taxon>Bacteria</taxon>
        <taxon>Pseudomonadati</taxon>
        <taxon>Bacteroidota</taxon>
        <taxon>Bacteroidia</taxon>
        <taxon>Bacteroidales</taxon>
        <taxon>Prevotellaceae</taxon>
        <taxon>Marseilla</taxon>
    </lineage>
</organism>
<comment type="caution">
    <text evidence="7">The sequence shown here is derived from an EMBL/GenBank/DDBJ whole genome shotgun (WGS) entry which is preliminary data.</text>
</comment>
<dbReference type="Pfam" id="PF04542">
    <property type="entry name" value="Sigma70_r2"/>
    <property type="match status" value="1"/>
</dbReference>
<dbReference type="InterPro" id="IPR039425">
    <property type="entry name" value="RNA_pol_sigma-70-like"/>
</dbReference>
<evidence type="ECO:0000256" key="1">
    <source>
        <dbReference type="ARBA" id="ARBA00010641"/>
    </source>
</evidence>
<dbReference type="InterPro" id="IPR036388">
    <property type="entry name" value="WH-like_DNA-bd_sf"/>
</dbReference>
<dbReference type="InterPro" id="IPR013325">
    <property type="entry name" value="RNA_pol_sigma_r2"/>
</dbReference>
<evidence type="ECO:0000259" key="6">
    <source>
        <dbReference type="Pfam" id="PF08281"/>
    </source>
</evidence>
<dbReference type="Gene3D" id="1.10.10.10">
    <property type="entry name" value="Winged helix-like DNA-binding domain superfamily/Winged helix DNA-binding domain"/>
    <property type="match status" value="1"/>
</dbReference>
<evidence type="ECO:0000256" key="3">
    <source>
        <dbReference type="ARBA" id="ARBA00023082"/>
    </source>
</evidence>
<dbReference type="Gene3D" id="1.10.1740.10">
    <property type="match status" value="1"/>
</dbReference>
<keyword evidence="3" id="KW-0731">Sigma factor</keyword>
<dbReference type="EMBL" id="JACJJG010000038">
    <property type="protein sequence ID" value="MBM6673832.1"/>
    <property type="molecule type" value="Genomic_DNA"/>
</dbReference>
<dbReference type="GO" id="GO:0006352">
    <property type="term" value="P:DNA-templated transcription initiation"/>
    <property type="evidence" value="ECO:0007669"/>
    <property type="project" value="InterPro"/>
</dbReference>
<protein>
    <submittedName>
        <fullName evidence="7">RNA polymerase sigma factor</fullName>
    </submittedName>
</protein>
<evidence type="ECO:0000313" key="8">
    <source>
        <dbReference type="Proteomes" id="UP000706891"/>
    </source>
</evidence>
<name>A0A938WRH5_9BACT</name>
<feature type="domain" description="RNA polymerase sigma factor 70 region 4 type 2" evidence="6">
    <location>
        <begin position="103"/>
        <end position="153"/>
    </location>
</feature>
<dbReference type="AlphaFoldDB" id="A0A938WRH5"/>
<evidence type="ECO:0000256" key="4">
    <source>
        <dbReference type="ARBA" id="ARBA00023163"/>
    </source>
</evidence>
<dbReference type="GO" id="GO:0016987">
    <property type="term" value="F:sigma factor activity"/>
    <property type="evidence" value="ECO:0007669"/>
    <property type="project" value="UniProtKB-KW"/>
</dbReference>
<comment type="similarity">
    <text evidence="1">Belongs to the sigma-70 factor family. ECF subfamily.</text>
</comment>
<dbReference type="GO" id="GO:0003677">
    <property type="term" value="F:DNA binding"/>
    <property type="evidence" value="ECO:0007669"/>
    <property type="project" value="InterPro"/>
</dbReference>
<dbReference type="NCBIfam" id="TIGR02937">
    <property type="entry name" value="sigma70-ECF"/>
    <property type="match status" value="1"/>
</dbReference>
<dbReference type="Proteomes" id="UP000706891">
    <property type="component" value="Unassembled WGS sequence"/>
</dbReference>
<dbReference type="InterPro" id="IPR013324">
    <property type="entry name" value="RNA_pol_sigma_r3/r4-like"/>
</dbReference>
<accession>A0A938WRH5</accession>
<keyword evidence="2" id="KW-0805">Transcription regulation</keyword>
<sequence length="159" mass="18655">MTDKEARFRRIIHENRDTIYAVCYMFSKDADEVDDLFQDVLINLWKGLDSFGGRSSVRTWIYRIALNTCISGQRKRKRQHSVPLTMDINLFEDGDDDTLQVKMLYERINSLGLYDRALILLWLDNMSYEEIGAVMGISEKNVSVRLVRIKEKLKNINDK</sequence>
<dbReference type="RefSeq" id="WP_205104772.1">
    <property type="nucleotide sequence ID" value="NZ_JACJJG010000038.1"/>
</dbReference>
<reference evidence="7" key="1">
    <citation type="submission" date="2020-08" db="EMBL/GenBank/DDBJ databases">
        <authorList>
            <person name="Cejkova D."/>
            <person name="Kubasova T."/>
            <person name="Jahodarova E."/>
            <person name="Rychlik I."/>
        </authorList>
    </citation>
    <scope>NUCLEOTIDE SEQUENCE</scope>
    <source>
        <strain evidence="7">An824</strain>
    </source>
</reference>
<keyword evidence="8" id="KW-1185">Reference proteome</keyword>
<dbReference type="SUPFAM" id="SSF88946">
    <property type="entry name" value="Sigma2 domain of RNA polymerase sigma factors"/>
    <property type="match status" value="1"/>
</dbReference>
<proteinExistence type="inferred from homology"/>
<feature type="domain" description="RNA polymerase sigma-70 region 2" evidence="5">
    <location>
        <begin position="12"/>
        <end position="78"/>
    </location>
</feature>
<dbReference type="InterPro" id="IPR014284">
    <property type="entry name" value="RNA_pol_sigma-70_dom"/>
</dbReference>
<dbReference type="PANTHER" id="PTHR43133:SF45">
    <property type="entry name" value="RNA POLYMERASE ECF-TYPE SIGMA FACTOR"/>
    <property type="match status" value="1"/>
</dbReference>
<dbReference type="InterPro" id="IPR007627">
    <property type="entry name" value="RNA_pol_sigma70_r2"/>
</dbReference>
<evidence type="ECO:0000256" key="2">
    <source>
        <dbReference type="ARBA" id="ARBA00023015"/>
    </source>
</evidence>
<dbReference type="Pfam" id="PF08281">
    <property type="entry name" value="Sigma70_r4_2"/>
    <property type="match status" value="1"/>
</dbReference>
<dbReference type="InterPro" id="IPR013249">
    <property type="entry name" value="RNA_pol_sigma70_r4_t2"/>
</dbReference>
<evidence type="ECO:0000259" key="5">
    <source>
        <dbReference type="Pfam" id="PF04542"/>
    </source>
</evidence>